<name>A0AA39QWL1_9LECA</name>
<accession>A0AA39QWL1</accession>
<feature type="transmembrane region" description="Helical" evidence="2">
    <location>
        <begin position="531"/>
        <end position="551"/>
    </location>
</feature>
<keyword evidence="2" id="KW-0472">Membrane</keyword>
<feature type="region of interest" description="Disordered" evidence="1">
    <location>
        <begin position="357"/>
        <end position="383"/>
    </location>
</feature>
<gene>
    <name evidence="3" type="ORF">JMJ35_006967</name>
</gene>
<dbReference type="AlphaFoldDB" id="A0AA39QWL1"/>
<proteinExistence type="predicted"/>
<evidence type="ECO:0000256" key="2">
    <source>
        <dbReference type="SAM" id="Phobius"/>
    </source>
</evidence>
<feature type="compositionally biased region" description="Basic and acidic residues" evidence="1">
    <location>
        <begin position="608"/>
        <end position="619"/>
    </location>
</feature>
<evidence type="ECO:0000256" key="1">
    <source>
        <dbReference type="SAM" id="MobiDB-lite"/>
    </source>
</evidence>
<reference evidence="3" key="1">
    <citation type="submission" date="2023-03" db="EMBL/GenBank/DDBJ databases">
        <title>Complete genome of Cladonia borealis.</title>
        <authorList>
            <person name="Park H."/>
        </authorList>
    </citation>
    <scope>NUCLEOTIDE SEQUENCE</scope>
    <source>
        <strain evidence="3">ANT050790</strain>
    </source>
</reference>
<keyword evidence="2" id="KW-0812">Transmembrane</keyword>
<protein>
    <submittedName>
        <fullName evidence="3">Uncharacterized protein</fullName>
    </submittedName>
</protein>
<feature type="region of interest" description="Disordered" evidence="1">
    <location>
        <begin position="608"/>
        <end position="631"/>
    </location>
</feature>
<comment type="caution">
    <text evidence="3">The sequence shown here is derived from an EMBL/GenBank/DDBJ whole genome shotgun (WGS) entry which is preliminary data.</text>
</comment>
<feature type="compositionally biased region" description="Polar residues" evidence="1">
    <location>
        <begin position="357"/>
        <end position="371"/>
    </location>
</feature>
<feature type="compositionally biased region" description="Low complexity" evidence="1">
    <location>
        <begin position="500"/>
        <end position="511"/>
    </location>
</feature>
<keyword evidence="2" id="KW-1133">Transmembrane helix</keyword>
<feature type="transmembrane region" description="Helical" evidence="2">
    <location>
        <begin position="702"/>
        <end position="725"/>
    </location>
</feature>
<dbReference type="Proteomes" id="UP001166286">
    <property type="component" value="Unassembled WGS sequence"/>
</dbReference>
<evidence type="ECO:0000313" key="4">
    <source>
        <dbReference type="Proteomes" id="UP001166286"/>
    </source>
</evidence>
<dbReference type="EMBL" id="JAFEKC020000015">
    <property type="protein sequence ID" value="KAK0510535.1"/>
    <property type="molecule type" value="Genomic_DNA"/>
</dbReference>
<evidence type="ECO:0000313" key="3">
    <source>
        <dbReference type="EMBL" id="KAK0510535.1"/>
    </source>
</evidence>
<feature type="region of interest" description="Disordered" evidence="1">
    <location>
        <begin position="476"/>
        <end position="515"/>
    </location>
</feature>
<feature type="transmembrane region" description="Helical" evidence="2">
    <location>
        <begin position="646"/>
        <end position="668"/>
    </location>
</feature>
<feature type="transmembrane region" description="Helical" evidence="2">
    <location>
        <begin position="268"/>
        <end position="289"/>
    </location>
</feature>
<organism evidence="3 4">
    <name type="scientific">Cladonia borealis</name>
    <dbReference type="NCBI Taxonomy" id="184061"/>
    <lineage>
        <taxon>Eukaryota</taxon>
        <taxon>Fungi</taxon>
        <taxon>Dikarya</taxon>
        <taxon>Ascomycota</taxon>
        <taxon>Pezizomycotina</taxon>
        <taxon>Lecanoromycetes</taxon>
        <taxon>OSLEUM clade</taxon>
        <taxon>Lecanoromycetidae</taxon>
        <taxon>Lecanorales</taxon>
        <taxon>Lecanorineae</taxon>
        <taxon>Cladoniaceae</taxon>
        <taxon>Cladonia</taxon>
    </lineage>
</organism>
<sequence length="792" mass="89715">MSCLSKQPFDFINLWNITQCLNNTNPNDSHLFSAGNGSHPSPYPSLTFDACLDIATQDYHPYDASTIWTRLTTWKFPLLQLVALFPRPPLNLKAEFFVMAHLLGDPIDTIKNLLLKLETCQKATDYWRPSVSNPKMVYQKPVLHRTPNEVGGEGPAVDLQLEDPHEKELRWKALSLLSVAYDEWGQSKQIEILKPLFERFEDKGPLWSIVRETAEALAADRATKYLPTVVAELFFIGAIAVALSRTIAAIDTNAFNQTIFISLEVHSIAFTTLYFWIIPTVFLGSIIGVSQTEARIPRILNRFQRDVRKHFEESGIDFPGFQEEMAKLKTRVESKEDRLFHGGIYSWQPSNWQYGAVQQSEPAQPAQNGSDESLPPNPQPDDTTEYILAQEQLENVNREPSIELATLDSKVNSPLLQSGPPQDSGGQARSSDLQSDTLQDYRRMARIMRLPGFAGPFSAGPSSPAPAQHSYIDRRQAPEPDTQPLGAQADSPQSQIPQLPVSRTVSSTRPPSTCPNPPSKFKYWLRHHQPIPYLIVIIPTITSCLLSGYVPPDGWDCRVTGEICVLAAWLLSAELDIVFNYFLPLCPELREGEELDPVGLNGECGDPKVSENVDGKGEGEGEDATTGNKETRRLTKRRTILWRTMYMKDLLTTIGTIIWIVCTIVGVLNRCSCWTLWGTTGLTLPQRPDVDVLLRRRLKREYPAIIFTGLGIELLVFPLWMLLWYRDALKVFVQRDDGESNFKWLWEGWANMRAWGPRYWENLKRWGKRKARKMPTWEILMNDGRNGLTMGM</sequence>
<keyword evidence="4" id="KW-1185">Reference proteome</keyword>
<feature type="transmembrane region" description="Helical" evidence="2">
    <location>
        <begin position="229"/>
        <end position="248"/>
    </location>
</feature>
<feature type="region of interest" description="Disordered" evidence="1">
    <location>
        <begin position="409"/>
        <end position="434"/>
    </location>
</feature>